<gene>
    <name evidence="14" type="primary">baeS</name>
    <name evidence="14" type="ORF">EJP67_30070</name>
</gene>
<evidence type="ECO:0000256" key="8">
    <source>
        <dbReference type="ARBA" id="ARBA00022989"/>
    </source>
</evidence>
<comment type="catalytic activity">
    <reaction evidence="1">
        <text>ATP + protein L-histidine = ADP + protein N-phospho-L-histidine.</text>
        <dbReference type="EC" id="2.7.13.3"/>
    </reaction>
</comment>
<protein>
    <recommendedName>
        <fullName evidence="3">histidine kinase</fullName>
        <ecNumber evidence="3">2.7.13.3</ecNumber>
    </recommendedName>
</protein>
<dbReference type="Gene3D" id="3.30.565.10">
    <property type="entry name" value="Histidine kinase-like ATPase, C-terminal domain"/>
    <property type="match status" value="1"/>
</dbReference>
<evidence type="ECO:0000256" key="4">
    <source>
        <dbReference type="ARBA" id="ARBA00022553"/>
    </source>
</evidence>
<dbReference type="OrthoDB" id="9804645at2"/>
<dbReference type="InterPro" id="IPR050428">
    <property type="entry name" value="TCS_sensor_his_kinase"/>
</dbReference>
<dbReference type="EMBL" id="RXFT01000019">
    <property type="protein sequence ID" value="RUR71299.1"/>
    <property type="molecule type" value="Genomic_DNA"/>
</dbReference>
<organism evidence="14 15">
    <name type="scientific">Variovorax guangxiensis</name>
    <dbReference type="NCBI Taxonomy" id="1775474"/>
    <lineage>
        <taxon>Bacteria</taxon>
        <taxon>Pseudomonadati</taxon>
        <taxon>Pseudomonadota</taxon>
        <taxon>Betaproteobacteria</taxon>
        <taxon>Burkholderiales</taxon>
        <taxon>Comamonadaceae</taxon>
        <taxon>Variovorax</taxon>
    </lineage>
</organism>
<keyword evidence="10 11" id="KW-0472">Membrane</keyword>
<evidence type="ECO:0000256" key="6">
    <source>
        <dbReference type="ARBA" id="ARBA00022692"/>
    </source>
</evidence>
<evidence type="ECO:0000256" key="2">
    <source>
        <dbReference type="ARBA" id="ARBA00004429"/>
    </source>
</evidence>
<dbReference type="PRINTS" id="PR00344">
    <property type="entry name" value="BCTRLSENSOR"/>
</dbReference>
<dbReference type="Pfam" id="PF02518">
    <property type="entry name" value="HATPase_c"/>
    <property type="match status" value="1"/>
</dbReference>
<dbReference type="Pfam" id="PF00512">
    <property type="entry name" value="HisKA"/>
    <property type="match status" value="1"/>
</dbReference>
<proteinExistence type="predicted"/>
<dbReference type="FunFam" id="3.30.565.10:FF:000006">
    <property type="entry name" value="Sensor histidine kinase WalK"/>
    <property type="match status" value="1"/>
</dbReference>
<evidence type="ECO:0000313" key="15">
    <source>
        <dbReference type="Proteomes" id="UP000281118"/>
    </source>
</evidence>
<dbReference type="Gene3D" id="6.10.340.10">
    <property type="match status" value="1"/>
</dbReference>
<dbReference type="Pfam" id="PF00672">
    <property type="entry name" value="HAMP"/>
    <property type="match status" value="1"/>
</dbReference>
<evidence type="ECO:0000259" key="13">
    <source>
        <dbReference type="PROSITE" id="PS50885"/>
    </source>
</evidence>
<comment type="subcellular location">
    <subcellularLocation>
        <location evidence="2">Cell inner membrane</location>
        <topology evidence="2">Multi-pass membrane protein</topology>
    </subcellularLocation>
</comment>
<dbReference type="AlphaFoldDB" id="A0A433MU44"/>
<dbReference type="PANTHER" id="PTHR45436">
    <property type="entry name" value="SENSOR HISTIDINE KINASE YKOH"/>
    <property type="match status" value="1"/>
</dbReference>
<feature type="domain" description="HAMP" evidence="13">
    <location>
        <begin position="189"/>
        <end position="241"/>
    </location>
</feature>
<sequence>MKKISITTKLFLAVLATAVLAVVAMGAASRWNFERGFVGYLNEQGLERLDAVVPNAVAAYREHGNWDFLRDNPRPWFEIMRPAPSVLGDHFEPGRSPALVSDLTGAVLRISLLDTDRRVIIGFREVGKGAVERAVVVDGKTVGWVAMMPFQSVSEAGDQRFQQSQLRASWVIGSLCVLLAAGIAWWIARVLLAPVKRVAAATHRLAAGDYASRVAVASQDEVGQLARDFNSLANTLQRNEQMRREFMADVSHELRTPLGVLHGELEAMEDGVRRLDAQAVRSLQHEVGMLNQLVTDLYDLSMADVGALAYRKADADVRELLEPCVDAFRERLASAGLRLDLALPAQPLSVFADERRMHQLFSNLVLNSCRYTDAGGVLRIEAREEGSEVAIDFMDSAPGIDAALLPRLFERFFRGEGSRNRASGGAGLGLAICRSIVEAHGGTIEAKASPLGGVWIAIRLPKV</sequence>
<evidence type="ECO:0000256" key="3">
    <source>
        <dbReference type="ARBA" id="ARBA00012438"/>
    </source>
</evidence>
<dbReference type="SMART" id="SM00387">
    <property type="entry name" value="HATPase_c"/>
    <property type="match status" value="1"/>
</dbReference>
<evidence type="ECO:0000256" key="10">
    <source>
        <dbReference type="ARBA" id="ARBA00023136"/>
    </source>
</evidence>
<dbReference type="PANTHER" id="PTHR45436:SF5">
    <property type="entry name" value="SENSOR HISTIDINE KINASE TRCS"/>
    <property type="match status" value="1"/>
</dbReference>
<dbReference type="SUPFAM" id="SSF158472">
    <property type="entry name" value="HAMP domain-like"/>
    <property type="match status" value="1"/>
</dbReference>
<dbReference type="PROSITE" id="PS50885">
    <property type="entry name" value="HAMP"/>
    <property type="match status" value="1"/>
</dbReference>
<dbReference type="InterPro" id="IPR036097">
    <property type="entry name" value="HisK_dim/P_sf"/>
</dbReference>
<dbReference type="RefSeq" id="WP_126025375.1">
    <property type="nucleotide sequence ID" value="NZ_RXFT01000019.1"/>
</dbReference>
<evidence type="ECO:0000256" key="9">
    <source>
        <dbReference type="ARBA" id="ARBA00023012"/>
    </source>
</evidence>
<name>A0A433MU44_9BURK</name>
<dbReference type="CDD" id="cd00082">
    <property type="entry name" value="HisKA"/>
    <property type="match status" value="1"/>
</dbReference>
<dbReference type="SMART" id="SM00304">
    <property type="entry name" value="HAMP"/>
    <property type="match status" value="1"/>
</dbReference>
<evidence type="ECO:0000256" key="11">
    <source>
        <dbReference type="SAM" id="Phobius"/>
    </source>
</evidence>
<evidence type="ECO:0000256" key="7">
    <source>
        <dbReference type="ARBA" id="ARBA00022777"/>
    </source>
</evidence>
<dbReference type="Gene3D" id="1.10.287.130">
    <property type="match status" value="1"/>
</dbReference>
<dbReference type="SUPFAM" id="SSF47384">
    <property type="entry name" value="Homodimeric domain of signal transducing histidine kinase"/>
    <property type="match status" value="1"/>
</dbReference>
<keyword evidence="5" id="KW-0808">Transferase</keyword>
<evidence type="ECO:0000259" key="12">
    <source>
        <dbReference type="PROSITE" id="PS50109"/>
    </source>
</evidence>
<dbReference type="NCBIfam" id="NF012163">
    <property type="entry name" value="BaeS_SmeS"/>
    <property type="match status" value="1"/>
</dbReference>
<dbReference type="Proteomes" id="UP000281118">
    <property type="component" value="Unassembled WGS sequence"/>
</dbReference>
<dbReference type="GO" id="GO:0000155">
    <property type="term" value="F:phosphorelay sensor kinase activity"/>
    <property type="evidence" value="ECO:0007669"/>
    <property type="project" value="InterPro"/>
</dbReference>
<dbReference type="InterPro" id="IPR003661">
    <property type="entry name" value="HisK_dim/P_dom"/>
</dbReference>
<feature type="transmembrane region" description="Helical" evidence="11">
    <location>
        <begin position="168"/>
        <end position="188"/>
    </location>
</feature>
<keyword evidence="9" id="KW-0902">Two-component regulatory system</keyword>
<accession>A0A433MU44</accession>
<comment type="caution">
    <text evidence="14">The sequence shown here is derived from an EMBL/GenBank/DDBJ whole genome shotgun (WGS) entry which is preliminary data.</text>
</comment>
<dbReference type="SMART" id="SM00388">
    <property type="entry name" value="HisKA"/>
    <property type="match status" value="1"/>
</dbReference>
<dbReference type="PROSITE" id="PS50109">
    <property type="entry name" value="HIS_KIN"/>
    <property type="match status" value="1"/>
</dbReference>
<dbReference type="InterPro" id="IPR003660">
    <property type="entry name" value="HAMP_dom"/>
</dbReference>
<dbReference type="EC" id="2.7.13.3" evidence="3"/>
<dbReference type="InterPro" id="IPR004358">
    <property type="entry name" value="Sig_transdc_His_kin-like_C"/>
</dbReference>
<dbReference type="CDD" id="cd06225">
    <property type="entry name" value="HAMP"/>
    <property type="match status" value="1"/>
</dbReference>
<evidence type="ECO:0000256" key="1">
    <source>
        <dbReference type="ARBA" id="ARBA00000085"/>
    </source>
</evidence>
<reference evidence="14 15" key="1">
    <citation type="submission" date="2018-12" db="EMBL/GenBank/DDBJ databases">
        <title>The genome sequences of Variovorax guangxiensis DSM 27352.</title>
        <authorList>
            <person name="Gao J."/>
            <person name="Sun J."/>
        </authorList>
    </citation>
    <scope>NUCLEOTIDE SEQUENCE [LARGE SCALE GENOMIC DNA]</scope>
    <source>
        <strain evidence="14 15">DSM 27352</strain>
    </source>
</reference>
<evidence type="ECO:0000256" key="5">
    <source>
        <dbReference type="ARBA" id="ARBA00022679"/>
    </source>
</evidence>
<keyword evidence="7 14" id="KW-0418">Kinase</keyword>
<dbReference type="InterPro" id="IPR003594">
    <property type="entry name" value="HATPase_dom"/>
</dbReference>
<feature type="domain" description="Histidine kinase" evidence="12">
    <location>
        <begin position="249"/>
        <end position="463"/>
    </location>
</feature>
<dbReference type="SUPFAM" id="SSF55874">
    <property type="entry name" value="ATPase domain of HSP90 chaperone/DNA topoisomerase II/histidine kinase"/>
    <property type="match status" value="1"/>
</dbReference>
<keyword evidence="6 11" id="KW-0812">Transmembrane</keyword>
<dbReference type="InterPro" id="IPR036890">
    <property type="entry name" value="HATPase_C_sf"/>
</dbReference>
<keyword evidence="4" id="KW-0597">Phosphoprotein</keyword>
<dbReference type="GO" id="GO:0005886">
    <property type="term" value="C:plasma membrane"/>
    <property type="evidence" value="ECO:0007669"/>
    <property type="project" value="UniProtKB-SubCell"/>
</dbReference>
<dbReference type="InterPro" id="IPR005467">
    <property type="entry name" value="His_kinase_dom"/>
</dbReference>
<evidence type="ECO:0000313" key="14">
    <source>
        <dbReference type="EMBL" id="RUR71299.1"/>
    </source>
</evidence>
<keyword evidence="8 11" id="KW-1133">Transmembrane helix</keyword>